<gene>
    <name evidence="2" type="ORF">Defa_12840</name>
</gene>
<evidence type="ECO:0000256" key="1">
    <source>
        <dbReference type="SAM" id="MobiDB-lite"/>
    </source>
</evidence>
<keyword evidence="3" id="KW-1185">Reference proteome</keyword>
<sequence>MEWLRWYHGAISDDKWPLIARKSGQPVAIVIAIWAALLECASQADDRGSIDAFDPESVDALLQLEDGTSQAVVDALSSGKRPRIAGGHIVNWSKRQPVREDGSAERAREWRERKKKEKSACPEEPNAGRTQTERTANAGRTQTNTDKIREDKKREEKNIYPVSSLENEDSARVEACAADINPAGTVPTEPSIDFQELRQFWDEHFRPEAPLAGFTEYKQLRAATAYPGDSRIYEDLKARIDCQFWDQGFAPGLAKYLRERAWLRPPSATSRASPAANAKHESQADRAARLTYEAGMSVLAEMEQRGLNGGRALNAR</sequence>
<evidence type="ECO:0000313" key="3">
    <source>
        <dbReference type="Proteomes" id="UP001628192"/>
    </source>
</evidence>
<comment type="caution">
    <text evidence="2">The sequence shown here is derived from an EMBL/GenBank/DDBJ whole genome shotgun (WGS) entry which is preliminary data.</text>
</comment>
<proteinExistence type="predicted"/>
<protein>
    <submittedName>
        <fullName evidence="2">Uncharacterized protein</fullName>
    </submittedName>
</protein>
<feature type="compositionally biased region" description="Basic and acidic residues" evidence="1">
    <location>
        <begin position="97"/>
        <end position="112"/>
    </location>
</feature>
<dbReference type="Proteomes" id="UP001628192">
    <property type="component" value="Unassembled WGS sequence"/>
</dbReference>
<feature type="compositionally biased region" description="Polar residues" evidence="1">
    <location>
        <begin position="128"/>
        <end position="145"/>
    </location>
</feature>
<organism evidence="2 3">
    <name type="scientific">Desulfovibrio falkowii</name>
    <dbReference type="NCBI Taxonomy" id="3136602"/>
    <lineage>
        <taxon>Bacteria</taxon>
        <taxon>Pseudomonadati</taxon>
        <taxon>Thermodesulfobacteriota</taxon>
        <taxon>Desulfovibrionia</taxon>
        <taxon>Desulfovibrionales</taxon>
        <taxon>Desulfovibrionaceae</taxon>
        <taxon>Desulfovibrio</taxon>
    </lineage>
</organism>
<name>A0ABQ0E812_9BACT</name>
<reference evidence="2 3" key="1">
    <citation type="journal article" date="2025" name="Int. J. Syst. Evol. Microbiol.">
        <title>Desulfovibrio falkowii sp. nov., Porphyromonas miyakawae sp. nov., Mediterraneibacter flintii sp. nov. and Owariibacterium komagatae gen. nov., sp. nov., isolated from human faeces.</title>
        <authorList>
            <person name="Hamaguchi T."/>
            <person name="Ohara M."/>
            <person name="Hisatomi A."/>
            <person name="Sekiguchi K."/>
            <person name="Takeda J.I."/>
            <person name="Ueyama J."/>
            <person name="Ito M."/>
            <person name="Nishiwaki H."/>
            <person name="Ogi T."/>
            <person name="Hirayama M."/>
            <person name="Ohkuma M."/>
            <person name="Sakamoto M."/>
            <person name="Ohno K."/>
        </authorList>
    </citation>
    <scope>NUCLEOTIDE SEQUENCE [LARGE SCALE GENOMIC DNA]</scope>
    <source>
        <strain evidence="2 3">13CB8C</strain>
    </source>
</reference>
<dbReference type="RefSeq" id="WP_407844464.1">
    <property type="nucleotide sequence ID" value="NZ_BAAFSG010000001.1"/>
</dbReference>
<accession>A0ABQ0E812</accession>
<dbReference type="EMBL" id="BAAFSG010000001">
    <property type="protein sequence ID" value="GAB1253797.1"/>
    <property type="molecule type" value="Genomic_DNA"/>
</dbReference>
<evidence type="ECO:0000313" key="2">
    <source>
        <dbReference type="EMBL" id="GAB1253797.1"/>
    </source>
</evidence>
<feature type="compositionally biased region" description="Basic and acidic residues" evidence="1">
    <location>
        <begin position="146"/>
        <end position="155"/>
    </location>
</feature>
<feature type="region of interest" description="Disordered" evidence="1">
    <location>
        <begin position="91"/>
        <end position="155"/>
    </location>
</feature>